<keyword evidence="2" id="KW-1185">Reference proteome</keyword>
<proteinExistence type="predicted"/>
<evidence type="ECO:0000313" key="1">
    <source>
        <dbReference type="EMBL" id="MBC8597285.1"/>
    </source>
</evidence>
<accession>A0A926IU57</accession>
<evidence type="ECO:0000313" key="2">
    <source>
        <dbReference type="Proteomes" id="UP000647416"/>
    </source>
</evidence>
<dbReference type="Proteomes" id="UP000647416">
    <property type="component" value="Unassembled WGS sequence"/>
</dbReference>
<dbReference type="EMBL" id="JACRTE010000020">
    <property type="protein sequence ID" value="MBC8597285.1"/>
    <property type="molecule type" value="Genomic_DNA"/>
</dbReference>
<reference evidence="1" key="1">
    <citation type="submission" date="2020-08" db="EMBL/GenBank/DDBJ databases">
        <title>Genome public.</title>
        <authorList>
            <person name="Liu C."/>
            <person name="Sun Q."/>
        </authorList>
    </citation>
    <scope>NUCLEOTIDE SEQUENCE</scope>
    <source>
        <strain evidence="1">NSJ-50</strain>
    </source>
</reference>
<sequence>MYLTYENYVGMGGKKSEIAFSALLRKAERLINAQAGGKTGERLSEMIRTAGVPQAVSDCVFDLLIHFEANAFDGANIQSESRSLGGMSESVTYMRLSKDEADAEAVDIIENYFYGAGLGKLLYRGACLC</sequence>
<dbReference type="RefSeq" id="WP_262432598.1">
    <property type="nucleotide sequence ID" value="NZ_JACRTE010000020.1"/>
</dbReference>
<dbReference type="AlphaFoldDB" id="A0A926IU57"/>
<name>A0A926IU57_9FIRM</name>
<gene>
    <name evidence="1" type="ORF">H8706_10475</name>
</gene>
<comment type="caution">
    <text evidence="1">The sequence shown here is derived from an EMBL/GenBank/DDBJ whole genome shotgun (WGS) entry which is preliminary data.</text>
</comment>
<protein>
    <submittedName>
        <fullName evidence="1">Uncharacterized protein</fullName>
    </submittedName>
</protein>
<organism evidence="1 2">
    <name type="scientific">Qingrenia yutianensis</name>
    <dbReference type="NCBI Taxonomy" id="2763676"/>
    <lineage>
        <taxon>Bacteria</taxon>
        <taxon>Bacillati</taxon>
        <taxon>Bacillota</taxon>
        <taxon>Clostridia</taxon>
        <taxon>Eubacteriales</taxon>
        <taxon>Oscillospiraceae</taxon>
        <taxon>Qingrenia</taxon>
    </lineage>
</organism>